<accession>A0AAD3Y2W5</accession>
<reference evidence="1" key="1">
    <citation type="submission" date="2023-05" db="EMBL/GenBank/DDBJ databases">
        <title>Nepenthes gracilis genome sequencing.</title>
        <authorList>
            <person name="Fukushima K."/>
        </authorList>
    </citation>
    <scope>NUCLEOTIDE SEQUENCE</scope>
    <source>
        <strain evidence="1">SING2019-196</strain>
    </source>
</reference>
<evidence type="ECO:0000313" key="1">
    <source>
        <dbReference type="EMBL" id="GMH25379.1"/>
    </source>
</evidence>
<proteinExistence type="predicted"/>
<name>A0AAD3Y2W5_NEPGR</name>
<dbReference type="EMBL" id="BSYO01000029">
    <property type="protein sequence ID" value="GMH25379.1"/>
    <property type="molecule type" value="Genomic_DNA"/>
</dbReference>
<gene>
    <name evidence="1" type="ORF">Nepgr_027222</name>
</gene>
<keyword evidence="2" id="KW-1185">Reference proteome</keyword>
<dbReference type="AlphaFoldDB" id="A0AAD3Y2W5"/>
<organism evidence="1 2">
    <name type="scientific">Nepenthes gracilis</name>
    <name type="common">Slender pitcher plant</name>
    <dbReference type="NCBI Taxonomy" id="150966"/>
    <lineage>
        <taxon>Eukaryota</taxon>
        <taxon>Viridiplantae</taxon>
        <taxon>Streptophyta</taxon>
        <taxon>Embryophyta</taxon>
        <taxon>Tracheophyta</taxon>
        <taxon>Spermatophyta</taxon>
        <taxon>Magnoliopsida</taxon>
        <taxon>eudicotyledons</taxon>
        <taxon>Gunneridae</taxon>
        <taxon>Pentapetalae</taxon>
        <taxon>Caryophyllales</taxon>
        <taxon>Nepenthaceae</taxon>
        <taxon>Nepenthes</taxon>
    </lineage>
</organism>
<sequence>MVDPDPRLMRRVPNSTICCPDGSEDPCGGVEVGPPLWRSRNLKPPECPGFHRNPSLFPCGPGLPWVPSPNSCFCLCPNLSASLPTREPGIMIWQLSASGRGYGSLVSSAAQDCEVETIPVCGAMLLSVVKSSLITGVHVALDCSFITWAMILIGLQCWNVDPGLRSLMMDVCQASVKIAVEVRRALKPWSCRFDFCLQVAMLSNLQSSLKADRYVYDVGDFAGGCPLVCLGTLSMECRGGVCRSKY</sequence>
<comment type="caution">
    <text evidence="1">The sequence shown here is derived from an EMBL/GenBank/DDBJ whole genome shotgun (WGS) entry which is preliminary data.</text>
</comment>
<protein>
    <submittedName>
        <fullName evidence="1">Uncharacterized protein</fullName>
    </submittedName>
</protein>
<dbReference type="Proteomes" id="UP001279734">
    <property type="component" value="Unassembled WGS sequence"/>
</dbReference>
<evidence type="ECO:0000313" key="2">
    <source>
        <dbReference type="Proteomes" id="UP001279734"/>
    </source>
</evidence>